<sequence>MAEAIAVRARRIIAGRAELPDTSTSGAGGRESLVAVRGLSMHTPIILRVAALGQTGEDRMNYFRLGLAHDASLGRLPVRPPSRP</sequence>
<gene>
    <name evidence="1" type="ORF">AB5J52_12885</name>
</gene>
<accession>A0AB39R4L9</accession>
<name>A0AB39R4L9_9ACTN</name>
<proteinExistence type="predicted"/>
<dbReference type="AlphaFoldDB" id="A0AB39R4L9"/>
<reference evidence="1" key="1">
    <citation type="submission" date="2024-07" db="EMBL/GenBank/DDBJ databases">
        <authorList>
            <person name="Yu S.T."/>
        </authorList>
    </citation>
    <scope>NUCLEOTIDE SEQUENCE</scope>
    <source>
        <strain evidence="1">R39</strain>
    </source>
</reference>
<organism evidence="1">
    <name type="scientific">Streptomyces sp. R39</name>
    <dbReference type="NCBI Taxonomy" id="3238631"/>
    <lineage>
        <taxon>Bacteria</taxon>
        <taxon>Bacillati</taxon>
        <taxon>Actinomycetota</taxon>
        <taxon>Actinomycetes</taxon>
        <taxon>Kitasatosporales</taxon>
        <taxon>Streptomycetaceae</taxon>
        <taxon>Streptomyces</taxon>
    </lineage>
</organism>
<evidence type="ECO:0000313" key="1">
    <source>
        <dbReference type="EMBL" id="XDQ49854.1"/>
    </source>
</evidence>
<protein>
    <submittedName>
        <fullName evidence="1">Uncharacterized protein</fullName>
    </submittedName>
</protein>
<dbReference type="EMBL" id="CP163441">
    <property type="protein sequence ID" value="XDQ49854.1"/>
    <property type="molecule type" value="Genomic_DNA"/>
</dbReference>
<dbReference type="RefSeq" id="WP_369228386.1">
    <property type="nucleotide sequence ID" value="NZ_CP163441.1"/>
</dbReference>